<proteinExistence type="inferred from homology"/>
<dbReference type="PANTHER" id="PTHR33362:SF3">
    <property type="entry name" value="SIALIC ACID TRAP TRANSPORTER PERMEASE PROTEIN SIAT"/>
    <property type="match status" value="1"/>
</dbReference>
<dbReference type="InterPro" id="IPR010656">
    <property type="entry name" value="DctM"/>
</dbReference>
<dbReference type="PANTHER" id="PTHR33362">
    <property type="entry name" value="SIALIC ACID TRAP TRANSPORTER PERMEASE PROTEIN SIAT-RELATED"/>
    <property type="match status" value="1"/>
</dbReference>
<feature type="transmembrane region" description="Helical" evidence="7">
    <location>
        <begin position="127"/>
        <end position="157"/>
    </location>
</feature>
<feature type="transmembrane region" description="Helical" evidence="7">
    <location>
        <begin position="396"/>
        <end position="417"/>
    </location>
</feature>
<feature type="domain" description="TRAP C4-dicarboxylate transport system permease DctM subunit" evidence="8">
    <location>
        <begin position="6"/>
        <end position="413"/>
    </location>
</feature>
<reference evidence="9 10" key="1">
    <citation type="journal article" date="2017" name="Int. J. Syst. Evol. Microbiol.">
        <title>Roseitalea porphyridii gen. nov., sp. nov., isolated from a red alga, and reclassification of Hoeflea suaedae Chung et al. 2013 as Pseudohoeflea suaedae gen. nov., comb. nov.</title>
        <authorList>
            <person name="Hyeon J.W."/>
            <person name="Jeong S.E."/>
            <person name="Baek K."/>
            <person name="Jeon C.O."/>
        </authorList>
    </citation>
    <scope>NUCLEOTIDE SEQUENCE [LARGE SCALE GENOMIC DNA]</scope>
    <source>
        <strain evidence="9 10">MA7-20</strain>
    </source>
</reference>
<keyword evidence="3 7" id="KW-0997">Cell inner membrane</keyword>
<feature type="transmembrane region" description="Helical" evidence="7">
    <location>
        <begin position="6"/>
        <end position="31"/>
    </location>
</feature>
<feature type="transmembrane region" description="Helical" evidence="7">
    <location>
        <begin position="268"/>
        <end position="290"/>
    </location>
</feature>
<evidence type="ECO:0000313" key="9">
    <source>
        <dbReference type="EMBL" id="QBK31968.1"/>
    </source>
</evidence>
<feature type="transmembrane region" description="Helical" evidence="7">
    <location>
        <begin position="163"/>
        <end position="189"/>
    </location>
</feature>
<dbReference type="KEGG" id="rpod:E0E05_16060"/>
<evidence type="ECO:0000256" key="5">
    <source>
        <dbReference type="ARBA" id="ARBA00022989"/>
    </source>
</evidence>
<keyword evidence="5 7" id="KW-1133">Transmembrane helix</keyword>
<evidence type="ECO:0000256" key="1">
    <source>
        <dbReference type="ARBA" id="ARBA00004429"/>
    </source>
</evidence>
<comment type="subcellular location">
    <subcellularLocation>
        <location evidence="1 7">Cell inner membrane</location>
        <topology evidence="1 7">Multi-pass membrane protein</topology>
    </subcellularLocation>
</comment>
<dbReference type="OrthoDB" id="9790209at2"/>
<feature type="transmembrane region" description="Helical" evidence="7">
    <location>
        <begin position="352"/>
        <end position="376"/>
    </location>
</feature>
<dbReference type="EMBL" id="CP036532">
    <property type="protein sequence ID" value="QBK31968.1"/>
    <property type="molecule type" value="Genomic_DNA"/>
</dbReference>
<keyword evidence="4 7" id="KW-0812">Transmembrane</keyword>
<feature type="transmembrane region" description="Helical" evidence="7">
    <location>
        <begin position="43"/>
        <end position="65"/>
    </location>
</feature>
<organism evidence="9 10">
    <name type="scientific">Roseitalea porphyridii</name>
    <dbReference type="NCBI Taxonomy" id="1852022"/>
    <lineage>
        <taxon>Bacteria</taxon>
        <taxon>Pseudomonadati</taxon>
        <taxon>Pseudomonadota</taxon>
        <taxon>Alphaproteobacteria</taxon>
        <taxon>Hyphomicrobiales</taxon>
        <taxon>Ahrensiaceae</taxon>
        <taxon>Roseitalea</taxon>
    </lineage>
</organism>
<evidence type="ECO:0000313" key="10">
    <source>
        <dbReference type="Proteomes" id="UP000293719"/>
    </source>
</evidence>
<name>A0A4V1A4A8_9HYPH</name>
<protein>
    <recommendedName>
        <fullName evidence="7">TRAP transporter large permease protein</fullName>
    </recommendedName>
</protein>
<feature type="transmembrane region" description="Helical" evidence="7">
    <location>
        <begin position="310"/>
        <end position="340"/>
    </location>
</feature>
<keyword evidence="2" id="KW-1003">Cell membrane</keyword>
<evidence type="ECO:0000259" key="8">
    <source>
        <dbReference type="Pfam" id="PF06808"/>
    </source>
</evidence>
<dbReference type="GO" id="GO:0022857">
    <property type="term" value="F:transmembrane transporter activity"/>
    <property type="evidence" value="ECO:0007669"/>
    <property type="project" value="UniProtKB-UniRule"/>
</dbReference>
<keyword evidence="7" id="KW-0813">Transport</keyword>
<accession>A0A4V1A4A8</accession>
<dbReference type="RefSeq" id="WP_039723644.1">
    <property type="nucleotide sequence ID" value="NZ_CP036532.1"/>
</dbReference>
<dbReference type="Pfam" id="PF06808">
    <property type="entry name" value="DctM"/>
    <property type="match status" value="1"/>
</dbReference>
<keyword evidence="6 7" id="KW-0472">Membrane</keyword>
<dbReference type="InterPro" id="IPR004681">
    <property type="entry name" value="TRAP_DctM"/>
</dbReference>
<sequence>MTIGLAFLVLFSVGFPVVVAMMLPSIYYILANGFPLDSAAQRLIFSVDSFTLVAIPVFILAGNLMNTAGITSRIFNFANIVVGRVPGGLAQVNIFASLIFAGMSGAALADVGGLGRVEIKALRERGFSAGFAAAVTAASATVGPIFPPSIILIIYGAVTNTSIVSLLLAGVLPAILCVIMLMLTTAILARLRRFPREPRWPTPSEVTRGGAAALPALLAPVFLVGGMLTGWFTPTEAAAVVVLYILLVSALVYRDLSPSHLLTSAVDTVKATGAILVIVAGAQLLGWVFALEQVPQQFASAVLPDTDNTIVLLLVLNLILLVAGMFLDAGVVVLLIMPIVAPPLIAAGVDPVHLGIVSVFNVVLGLVTPPMGLSLFLISDIARVPMSRLVRELLPFYVPLFLTLMLITFIPAISLWLPNLN</sequence>
<evidence type="ECO:0000256" key="3">
    <source>
        <dbReference type="ARBA" id="ARBA00022519"/>
    </source>
</evidence>
<comment type="similarity">
    <text evidence="7">Belongs to the TRAP transporter large permease family.</text>
</comment>
<comment type="subunit">
    <text evidence="7">The complex comprises the extracytoplasmic solute receptor protein and the two transmembrane proteins.</text>
</comment>
<evidence type="ECO:0000256" key="7">
    <source>
        <dbReference type="RuleBase" id="RU369079"/>
    </source>
</evidence>
<keyword evidence="10" id="KW-1185">Reference proteome</keyword>
<evidence type="ECO:0000256" key="4">
    <source>
        <dbReference type="ARBA" id="ARBA00022692"/>
    </source>
</evidence>
<evidence type="ECO:0000256" key="6">
    <source>
        <dbReference type="ARBA" id="ARBA00023136"/>
    </source>
</evidence>
<dbReference type="GO" id="GO:0005886">
    <property type="term" value="C:plasma membrane"/>
    <property type="evidence" value="ECO:0007669"/>
    <property type="project" value="UniProtKB-SubCell"/>
</dbReference>
<comment type="function">
    <text evidence="7">Part of the tripartite ATP-independent periplasmic (TRAP) transport system.</text>
</comment>
<gene>
    <name evidence="9" type="ORF">E0E05_16060</name>
</gene>
<dbReference type="NCBIfam" id="TIGR00786">
    <property type="entry name" value="dctM"/>
    <property type="match status" value="1"/>
</dbReference>
<dbReference type="PIRSF" id="PIRSF006066">
    <property type="entry name" value="HI0050"/>
    <property type="match status" value="1"/>
</dbReference>
<dbReference type="AlphaFoldDB" id="A0A4V1A4A8"/>
<dbReference type="GeneID" id="90768821"/>
<feature type="transmembrane region" description="Helical" evidence="7">
    <location>
        <begin position="237"/>
        <end position="256"/>
    </location>
</feature>
<feature type="transmembrane region" description="Helical" evidence="7">
    <location>
        <begin position="94"/>
        <end position="115"/>
    </location>
</feature>
<evidence type="ECO:0000256" key="2">
    <source>
        <dbReference type="ARBA" id="ARBA00022475"/>
    </source>
</evidence>
<feature type="transmembrane region" description="Helical" evidence="7">
    <location>
        <begin position="210"/>
        <end position="231"/>
    </location>
</feature>
<dbReference type="Proteomes" id="UP000293719">
    <property type="component" value="Chromosome"/>
</dbReference>